<proteinExistence type="predicted"/>
<dbReference type="EMBL" id="QICL01000018">
    <property type="protein sequence ID" value="PXV62666.1"/>
    <property type="molecule type" value="Genomic_DNA"/>
</dbReference>
<comment type="caution">
    <text evidence="2">The sequence shown here is derived from an EMBL/GenBank/DDBJ whole genome shotgun (WGS) entry which is preliminary data.</text>
</comment>
<dbReference type="Proteomes" id="UP000247973">
    <property type="component" value="Unassembled WGS sequence"/>
</dbReference>
<keyword evidence="3" id="KW-1185">Reference proteome</keyword>
<evidence type="ECO:0000256" key="1">
    <source>
        <dbReference type="SAM" id="SignalP"/>
    </source>
</evidence>
<keyword evidence="1" id="KW-0732">Signal</keyword>
<feature type="signal peptide" evidence="1">
    <location>
        <begin position="1"/>
        <end position="19"/>
    </location>
</feature>
<name>A0A2V3PPD7_9BACT</name>
<gene>
    <name evidence="2" type="ORF">CLV62_11855</name>
</gene>
<dbReference type="RefSeq" id="WP_146212747.1">
    <property type="nucleotide sequence ID" value="NZ_QICL01000018.1"/>
</dbReference>
<reference evidence="2 3" key="1">
    <citation type="submission" date="2018-03" db="EMBL/GenBank/DDBJ databases">
        <title>Genomic Encyclopedia of Archaeal and Bacterial Type Strains, Phase II (KMG-II): from individual species to whole genera.</title>
        <authorList>
            <person name="Goeker M."/>
        </authorList>
    </citation>
    <scope>NUCLEOTIDE SEQUENCE [LARGE SCALE GENOMIC DNA]</scope>
    <source>
        <strain evidence="2 3">DSM 100214</strain>
    </source>
</reference>
<dbReference type="OrthoDB" id="996320at2"/>
<evidence type="ECO:0000313" key="2">
    <source>
        <dbReference type="EMBL" id="PXV62666.1"/>
    </source>
</evidence>
<dbReference type="AlphaFoldDB" id="A0A2V3PPD7"/>
<protein>
    <submittedName>
        <fullName evidence="2">Uncharacterized protein</fullName>
    </submittedName>
</protein>
<feature type="chain" id="PRO_5015893047" evidence="1">
    <location>
        <begin position="20"/>
        <end position="220"/>
    </location>
</feature>
<organism evidence="2 3">
    <name type="scientific">Dysgonomonas alginatilytica</name>
    <dbReference type="NCBI Taxonomy" id="1605892"/>
    <lineage>
        <taxon>Bacteria</taxon>
        <taxon>Pseudomonadati</taxon>
        <taxon>Bacteroidota</taxon>
        <taxon>Bacteroidia</taxon>
        <taxon>Bacteroidales</taxon>
        <taxon>Dysgonomonadaceae</taxon>
        <taxon>Dysgonomonas</taxon>
    </lineage>
</organism>
<sequence>MKRILLFILGMSSIAFLQAQVGVNTYDPKVSLDVQAASTDASTAEGLIAPRLTLAQLASKEAKYLSDQTGTIVYVTNVTGTTTAKTKNVISVGYYYFDGTLWQSVGPDKGMRFFYMPSIVLPTDTSDPSYNSATETFTIDIHKSYAEQFQMTNVLTSIKSLGSTALPLLANNALEYFITYYDNTVFQNVEMSDLGVLKYKLPALLTVTDKTFMNIVFKVK</sequence>
<accession>A0A2V3PPD7</accession>
<evidence type="ECO:0000313" key="3">
    <source>
        <dbReference type="Proteomes" id="UP000247973"/>
    </source>
</evidence>